<keyword evidence="1" id="KW-0472">Membrane</keyword>
<dbReference type="STRING" id="27835.A0A0N4YLS1"/>
<sequence length="119" mass="13283">MSYFPSKSNCMRWLCIGVVLISSVSIVPIYAEEKYSLFVFFCMIFSSILQPTTNGYISSHILDISSGRPAQGVIVLAFSRTLFLAVLDNHVIFSIDDASQHYHVPLTLSPFGYSTYRGS</sequence>
<dbReference type="WBParaSite" id="NBR_0001807201-mRNA-1">
    <property type="protein sequence ID" value="NBR_0001807201-mRNA-1"/>
    <property type="gene ID" value="NBR_0001807201"/>
</dbReference>
<keyword evidence="4" id="KW-1185">Reference proteome</keyword>
<evidence type="ECO:0000313" key="5">
    <source>
        <dbReference type="WBParaSite" id="NBR_0001807201-mRNA-1"/>
    </source>
</evidence>
<gene>
    <name evidence="3" type="ORF">NBR_LOCUS18073</name>
</gene>
<name>A0A0N4YLS1_NIPBR</name>
<dbReference type="GO" id="GO:0006144">
    <property type="term" value="P:purine nucleobase metabolic process"/>
    <property type="evidence" value="ECO:0007669"/>
    <property type="project" value="TreeGrafter"/>
</dbReference>
<evidence type="ECO:0000313" key="4">
    <source>
        <dbReference type="Proteomes" id="UP000271162"/>
    </source>
</evidence>
<organism evidence="5">
    <name type="scientific">Nippostrongylus brasiliensis</name>
    <name type="common">Rat hookworm</name>
    <dbReference type="NCBI Taxonomy" id="27835"/>
    <lineage>
        <taxon>Eukaryota</taxon>
        <taxon>Metazoa</taxon>
        <taxon>Ecdysozoa</taxon>
        <taxon>Nematoda</taxon>
        <taxon>Chromadorea</taxon>
        <taxon>Rhabditida</taxon>
        <taxon>Rhabditina</taxon>
        <taxon>Rhabditomorpha</taxon>
        <taxon>Strongyloidea</taxon>
        <taxon>Heligmosomidae</taxon>
        <taxon>Nippostrongylus</taxon>
    </lineage>
</organism>
<dbReference type="SUPFAM" id="SSF49472">
    <property type="entry name" value="Transthyretin (synonym: prealbumin)"/>
    <property type="match status" value="1"/>
</dbReference>
<dbReference type="PROSITE" id="PS00768">
    <property type="entry name" value="TRANSTHYRETIN_1"/>
    <property type="match status" value="1"/>
</dbReference>
<evidence type="ECO:0000313" key="3">
    <source>
        <dbReference type="EMBL" id="VDL81794.1"/>
    </source>
</evidence>
<protein>
    <submittedName>
        <fullName evidence="5">TR_THY domain-containing protein</fullName>
    </submittedName>
</protein>
<dbReference type="Gene3D" id="2.60.40.180">
    <property type="entry name" value="Transthyretin/hydroxyisourate hydrolase domain"/>
    <property type="match status" value="1"/>
</dbReference>
<proteinExistence type="predicted"/>
<dbReference type="PANTHER" id="PTHR10395:SF7">
    <property type="entry name" value="5-HYDROXYISOURATE HYDROLASE"/>
    <property type="match status" value="1"/>
</dbReference>
<dbReference type="InterPro" id="IPR023418">
    <property type="entry name" value="Thyroxine_BS"/>
</dbReference>
<accession>A0A0N4YLS1</accession>
<dbReference type="Pfam" id="PF00576">
    <property type="entry name" value="Transthyretin"/>
    <property type="match status" value="1"/>
</dbReference>
<dbReference type="AlphaFoldDB" id="A0A0N4YLS1"/>
<dbReference type="InterPro" id="IPR023419">
    <property type="entry name" value="Transthyretin_CS"/>
</dbReference>
<dbReference type="InterPro" id="IPR036817">
    <property type="entry name" value="Transthyretin/HIU_hydrolase_sf"/>
</dbReference>
<feature type="transmembrane region" description="Helical" evidence="1">
    <location>
        <begin position="12"/>
        <end position="31"/>
    </location>
</feature>
<reference evidence="5" key="1">
    <citation type="submission" date="2017-02" db="UniProtKB">
        <authorList>
            <consortium name="WormBaseParasite"/>
        </authorList>
    </citation>
    <scope>IDENTIFICATION</scope>
</reference>
<evidence type="ECO:0000256" key="1">
    <source>
        <dbReference type="SAM" id="Phobius"/>
    </source>
</evidence>
<dbReference type="PANTHER" id="PTHR10395">
    <property type="entry name" value="URICASE AND TRANSTHYRETIN-RELATED"/>
    <property type="match status" value="1"/>
</dbReference>
<keyword evidence="1" id="KW-1133">Transmembrane helix</keyword>
<dbReference type="InterPro" id="IPR023416">
    <property type="entry name" value="Transthyretin/HIU_hydrolase_d"/>
</dbReference>
<feature type="transmembrane region" description="Helical" evidence="1">
    <location>
        <begin position="37"/>
        <end position="57"/>
    </location>
</feature>
<dbReference type="Proteomes" id="UP000271162">
    <property type="component" value="Unassembled WGS sequence"/>
</dbReference>
<feature type="domain" description="Transthyretin/hydroxyisourate hydrolase" evidence="2">
    <location>
        <begin position="90"/>
        <end position="118"/>
    </location>
</feature>
<dbReference type="EMBL" id="UYSL01023161">
    <property type="protein sequence ID" value="VDL81794.1"/>
    <property type="molecule type" value="Genomic_DNA"/>
</dbReference>
<dbReference type="PROSITE" id="PS00769">
    <property type="entry name" value="TRANSTHYRETIN_2"/>
    <property type="match status" value="1"/>
</dbReference>
<reference evidence="3 4" key="2">
    <citation type="submission" date="2018-11" db="EMBL/GenBank/DDBJ databases">
        <authorList>
            <consortium name="Pathogen Informatics"/>
        </authorList>
    </citation>
    <scope>NUCLEOTIDE SEQUENCE [LARGE SCALE GENOMIC DNA]</scope>
</reference>
<evidence type="ECO:0000259" key="2">
    <source>
        <dbReference type="Pfam" id="PF00576"/>
    </source>
</evidence>
<keyword evidence="1" id="KW-0812">Transmembrane</keyword>